<sequence length="373" mass="42596">MNVVAPRPLTVSDQSLEEEHRWADPIWRDAWLGVLPYLSRDDRVLLPEGGWPAADVAEMRIYRHVIDVGDATVLFLYKGRMSGISPATLKKIYHTWRPVFANDVFACFVRRGLRGLLDRKLRRAKHYEVVREFLGARKLRRCKDTTFFVHIPKTAGTTVWEAVAGSVPAKLYCENYEAFGCHPPVAANFDLIGGHVSLPILARWAGPNDRFASVLRDPLARFRSAFLHCRRAKEDVETFTPAMRMMRERPLADFLSDPGAPMEICQQTIMLGFAFDRVYGPEVEQEVFDRARAALDQSGSIFATARQLPDFIDRVRARLHLPPLEGQLPLRNASDMKAQARDIEEFEAFVPTIRGMLAMEQELYDIVARRENR</sequence>
<evidence type="ECO:0000313" key="2">
    <source>
        <dbReference type="Proteomes" id="UP000540556"/>
    </source>
</evidence>
<dbReference type="InterPro" id="IPR027417">
    <property type="entry name" value="P-loop_NTPase"/>
</dbReference>
<dbReference type="RefSeq" id="WP_182950847.1">
    <property type="nucleotide sequence ID" value="NZ_JABEQK010000014.1"/>
</dbReference>
<dbReference type="Gene3D" id="3.40.50.300">
    <property type="entry name" value="P-loop containing nucleotide triphosphate hydrolases"/>
    <property type="match status" value="1"/>
</dbReference>
<evidence type="ECO:0008006" key="3">
    <source>
        <dbReference type="Google" id="ProtNLM"/>
    </source>
</evidence>
<gene>
    <name evidence="1" type="ORF">HLH27_14970</name>
</gene>
<keyword evidence="2" id="KW-1185">Reference proteome</keyword>
<evidence type="ECO:0000313" key="1">
    <source>
        <dbReference type="EMBL" id="MBB2206306.1"/>
    </source>
</evidence>
<accession>A0A7W4PTT0</accession>
<dbReference type="AlphaFoldDB" id="A0A7W4PTT0"/>
<name>A0A7W4PTT0_9PROT</name>
<organism evidence="1 2">
    <name type="scientific">Gluconacetobacter takamatsuzukensis</name>
    <dbReference type="NCBI Taxonomy" id="1286190"/>
    <lineage>
        <taxon>Bacteria</taxon>
        <taxon>Pseudomonadati</taxon>
        <taxon>Pseudomonadota</taxon>
        <taxon>Alphaproteobacteria</taxon>
        <taxon>Acetobacterales</taxon>
        <taxon>Acetobacteraceae</taxon>
        <taxon>Gluconacetobacter</taxon>
    </lineage>
</organism>
<proteinExistence type="predicted"/>
<dbReference type="EMBL" id="JABEQK010000014">
    <property type="protein sequence ID" value="MBB2206306.1"/>
    <property type="molecule type" value="Genomic_DNA"/>
</dbReference>
<dbReference type="Proteomes" id="UP000540556">
    <property type="component" value="Unassembled WGS sequence"/>
</dbReference>
<reference evidence="1 2" key="1">
    <citation type="submission" date="2020-04" db="EMBL/GenBank/DDBJ databases">
        <title>Description of novel Gluconacetobacter.</title>
        <authorList>
            <person name="Sombolestani A."/>
        </authorList>
    </citation>
    <scope>NUCLEOTIDE SEQUENCE [LARGE SCALE GENOMIC DNA]</scope>
    <source>
        <strain evidence="1 2">LMG 27800</strain>
    </source>
</reference>
<dbReference type="SUPFAM" id="SSF52540">
    <property type="entry name" value="P-loop containing nucleoside triphosphate hydrolases"/>
    <property type="match status" value="1"/>
</dbReference>
<protein>
    <recommendedName>
        <fullName evidence="3">Sulfotransferase family protein</fullName>
    </recommendedName>
</protein>
<comment type="caution">
    <text evidence="1">The sequence shown here is derived from an EMBL/GenBank/DDBJ whole genome shotgun (WGS) entry which is preliminary data.</text>
</comment>